<proteinExistence type="predicted"/>
<keyword evidence="3" id="KW-1185">Reference proteome</keyword>
<sequence>MSTVEVTRQQQRPAIRLRPAPRHEPPFDDERDPHSWPPPHQLALTWPTPTRPAPPPQPPPPPRRRTAVTGVSAEARLAVRRFVSTCVEVLNGYRPAAHLRRLSQPREAATVVAQGLAGAYRVTQARQARTTGRAARPRRPVPAAVVRLQLCEPREGAVEAAAVLVIGDRTHAMALRLELHDEVWQATTLRLI</sequence>
<evidence type="ECO:0000256" key="1">
    <source>
        <dbReference type="SAM" id="MobiDB-lite"/>
    </source>
</evidence>
<evidence type="ECO:0000313" key="3">
    <source>
        <dbReference type="Proteomes" id="UP000647172"/>
    </source>
</evidence>
<dbReference type="Proteomes" id="UP000647172">
    <property type="component" value="Unassembled WGS sequence"/>
</dbReference>
<feature type="compositionally biased region" description="Pro residues" evidence="1">
    <location>
        <begin position="49"/>
        <end position="61"/>
    </location>
</feature>
<feature type="region of interest" description="Disordered" evidence="1">
    <location>
        <begin position="1"/>
        <end position="68"/>
    </location>
</feature>
<evidence type="ECO:0008006" key="4">
    <source>
        <dbReference type="Google" id="ProtNLM"/>
    </source>
</evidence>
<comment type="caution">
    <text evidence="2">The sequence shown here is derived from an EMBL/GenBank/DDBJ whole genome shotgun (WGS) entry which is preliminary data.</text>
</comment>
<accession>A0A919JN06</accession>
<dbReference type="AlphaFoldDB" id="A0A919JN06"/>
<protein>
    <recommendedName>
        <fullName evidence="4">3-hydroxyacyl-CoA dehydrogenase</fullName>
    </recommendedName>
</protein>
<organism evidence="2 3">
    <name type="scientific">Actinoplanes nipponensis</name>
    <dbReference type="NCBI Taxonomy" id="135950"/>
    <lineage>
        <taxon>Bacteria</taxon>
        <taxon>Bacillati</taxon>
        <taxon>Actinomycetota</taxon>
        <taxon>Actinomycetes</taxon>
        <taxon>Micromonosporales</taxon>
        <taxon>Micromonosporaceae</taxon>
        <taxon>Actinoplanes</taxon>
    </lineage>
</organism>
<feature type="compositionally biased region" description="Polar residues" evidence="1">
    <location>
        <begin position="1"/>
        <end position="12"/>
    </location>
</feature>
<dbReference type="InterPro" id="IPR045596">
    <property type="entry name" value="DUF6459"/>
</dbReference>
<dbReference type="EMBL" id="BOMQ01000065">
    <property type="protein sequence ID" value="GIE52200.1"/>
    <property type="molecule type" value="Genomic_DNA"/>
</dbReference>
<feature type="compositionally biased region" description="Basic and acidic residues" evidence="1">
    <location>
        <begin position="21"/>
        <end position="34"/>
    </location>
</feature>
<reference evidence="2" key="1">
    <citation type="submission" date="2021-01" db="EMBL/GenBank/DDBJ databases">
        <title>Whole genome shotgun sequence of Actinoplanes nipponensis NBRC 14063.</title>
        <authorList>
            <person name="Komaki H."/>
            <person name="Tamura T."/>
        </authorList>
    </citation>
    <scope>NUCLEOTIDE SEQUENCE</scope>
    <source>
        <strain evidence="2">NBRC 14063</strain>
    </source>
</reference>
<name>A0A919JN06_9ACTN</name>
<dbReference type="Pfam" id="PF20060">
    <property type="entry name" value="DUF6459"/>
    <property type="match status" value="1"/>
</dbReference>
<gene>
    <name evidence="2" type="ORF">Ani05nite_57340</name>
</gene>
<evidence type="ECO:0000313" key="2">
    <source>
        <dbReference type="EMBL" id="GIE52200.1"/>
    </source>
</evidence>
<dbReference type="RefSeq" id="WP_203773431.1">
    <property type="nucleotide sequence ID" value="NZ_BAAAYJ010000093.1"/>
</dbReference>